<feature type="active site" description="Proton donor/acceptor" evidence="7">
    <location>
        <position position="89"/>
    </location>
</feature>
<evidence type="ECO:0000256" key="4">
    <source>
        <dbReference type="ARBA" id="ARBA00023270"/>
    </source>
</evidence>
<comment type="subcellular location">
    <subcellularLocation>
        <location evidence="7">Cytoplasm</location>
    </subcellularLocation>
</comment>
<dbReference type="GO" id="GO:0006018">
    <property type="term" value="P:2-deoxyribose 1-phosphate catabolic process"/>
    <property type="evidence" value="ECO:0007669"/>
    <property type="project" value="UniProtKB-UniRule"/>
</dbReference>
<comment type="function">
    <text evidence="6 7">Catalyzes a reversible aldol reaction between acetaldehyde and D-glyceraldehyde 3-phosphate to generate 2-deoxy-D-ribose 5-phosphate.</text>
</comment>
<sequence>MSIAKYIDHTLLAANATNAQIVQLCKEAKEHNFFSVCVNSGYVPLAKKETEGSDVAVCSVVGFPLGQMDTASKIFETKTAIENGADEIDMVINVGRMLDGDHEYVQNEISELKKVVGDRVLKVIIETCYLSKEQIAEASKLSINANADFVKTSTGFGTGGATYEDIQIMKDAVAGKAQLKASGGVRDYETAQKYIDMGVTRLGTSSGIKIISGGTADEGSY</sequence>
<evidence type="ECO:0000256" key="3">
    <source>
        <dbReference type="ARBA" id="ARBA00023239"/>
    </source>
</evidence>
<proteinExistence type="inferred from homology"/>
<dbReference type="SMART" id="SM01133">
    <property type="entry name" value="DeoC"/>
    <property type="match status" value="1"/>
</dbReference>
<evidence type="ECO:0000256" key="5">
    <source>
        <dbReference type="ARBA" id="ARBA00048791"/>
    </source>
</evidence>
<dbReference type="GO" id="GO:0016052">
    <property type="term" value="P:carbohydrate catabolic process"/>
    <property type="evidence" value="ECO:0007669"/>
    <property type="project" value="TreeGrafter"/>
</dbReference>
<comment type="similarity">
    <text evidence="1 7">Belongs to the DeoC/FbaB aldolase family. DeoC type 1 subfamily.</text>
</comment>
<dbReference type="Gene3D" id="3.20.20.70">
    <property type="entry name" value="Aldolase class I"/>
    <property type="match status" value="1"/>
</dbReference>
<dbReference type="PANTHER" id="PTHR10889">
    <property type="entry name" value="DEOXYRIBOSE-PHOSPHATE ALDOLASE"/>
    <property type="match status" value="1"/>
</dbReference>
<accession>A0A7X9RW71</accession>
<dbReference type="Proteomes" id="UP000576082">
    <property type="component" value="Unassembled WGS sequence"/>
</dbReference>
<dbReference type="Pfam" id="PF01791">
    <property type="entry name" value="DeoC"/>
    <property type="match status" value="1"/>
</dbReference>
<dbReference type="EMBL" id="JABANE010000049">
    <property type="protein sequence ID" value="NME69800.1"/>
    <property type="molecule type" value="Genomic_DNA"/>
</dbReference>
<evidence type="ECO:0000256" key="6">
    <source>
        <dbReference type="ARBA" id="ARBA00056337"/>
    </source>
</evidence>
<keyword evidence="4 7" id="KW-0704">Schiff base</keyword>
<evidence type="ECO:0000313" key="8">
    <source>
        <dbReference type="EMBL" id="NME69800.1"/>
    </source>
</evidence>
<dbReference type="InterPro" id="IPR028581">
    <property type="entry name" value="DeoC_typeI"/>
</dbReference>
<dbReference type="InterPro" id="IPR013785">
    <property type="entry name" value="Aldolase_TIM"/>
</dbReference>
<dbReference type="RefSeq" id="WP_169658057.1">
    <property type="nucleotide sequence ID" value="NZ_JABANE010000049.1"/>
</dbReference>
<dbReference type="GO" id="GO:0004139">
    <property type="term" value="F:deoxyribose-phosphate aldolase activity"/>
    <property type="evidence" value="ECO:0007669"/>
    <property type="project" value="UniProtKB-UniRule"/>
</dbReference>
<dbReference type="CDD" id="cd00959">
    <property type="entry name" value="DeoC"/>
    <property type="match status" value="1"/>
</dbReference>
<keyword evidence="3 7" id="KW-0456">Lyase</keyword>
<dbReference type="SUPFAM" id="SSF51569">
    <property type="entry name" value="Aldolase"/>
    <property type="match status" value="1"/>
</dbReference>
<comment type="catalytic activity">
    <reaction evidence="5 7">
        <text>2-deoxy-D-ribose 5-phosphate = D-glyceraldehyde 3-phosphate + acetaldehyde</text>
        <dbReference type="Rhea" id="RHEA:12821"/>
        <dbReference type="ChEBI" id="CHEBI:15343"/>
        <dbReference type="ChEBI" id="CHEBI:59776"/>
        <dbReference type="ChEBI" id="CHEBI:62877"/>
        <dbReference type="EC" id="4.1.2.4"/>
    </reaction>
</comment>
<dbReference type="UniPathway" id="UPA00002">
    <property type="reaction ID" value="UER00468"/>
</dbReference>
<dbReference type="AlphaFoldDB" id="A0A7X9RW71"/>
<dbReference type="FunFam" id="3.20.20.70:FF:000044">
    <property type="entry name" value="Deoxyribose-phosphate aldolase"/>
    <property type="match status" value="1"/>
</dbReference>
<dbReference type="EC" id="4.1.2.4" evidence="7"/>
<dbReference type="InterPro" id="IPR011343">
    <property type="entry name" value="DeoC"/>
</dbReference>
<evidence type="ECO:0000313" key="9">
    <source>
        <dbReference type="Proteomes" id="UP000576082"/>
    </source>
</evidence>
<evidence type="ECO:0000256" key="7">
    <source>
        <dbReference type="HAMAP-Rule" id="MF_00114"/>
    </source>
</evidence>
<organism evidence="8 9">
    <name type="scientific">Flammeovirga aprica JL-4</name>
    <dbReference type="NCBI Taxonomy" id="694437"/>
    <lineage>
        <taxon>Bacteria</taxon>
        <taxon>Pseudomonadati</taxon>
        <taxon>Bacteroidota</taxon>
        <taxon>Cytophagia</taxon>
        <taxon>Cytophagales</taxon>
        <taxon>Flammeovirgaceae</taxon>
        <taxon>Flammeovirga</taxon>
    </lineage>
</organism>
<evidence type="ECO:0000256" key="2">
    <source>
        <dbReference type="ARBA" id="ARBA00022490"/>
    </source>
</evidence>
<dbReference type="GO" id="GO:0005737">
    <property type="term" value="C:cytoplasm"/>
    <property type="evidence" value="ECO:0007669"/>
    <property type="project" value="UniProtKB-SubCell"/>
</dbReference>
<comment type="caution">
    <text evidence="8">The sequence shown here is derived from an EMBL/GenBank/DDBJ whole genome shotgun (WGS) entry which is preliminary data.</text>
</comment>
<reference evidence="8 9" key="1">
    <citation type="submission" date="2020-04" db="EMBL/GenBank/DDBJ databases">
        <title>Flammeovirga sp. SR4, a novel species isolated from seawater.</title>
        <authorList>
            <person name="Wang X."/>
        </authorList>
    </citation>
    <scope>NUCLEOTIDE SEQUENCE [LARGE SCALE GENOMIC DNA]</scope>
    <source>
        <strain evidence="8 9">ATCC 23126</strain>
    </source>
</reference>
<dbReference type="NCBIfam" id="TIGR00126">
    <property type="entry name" value="deoC"/>
    <property type="match status" value="1"/>
</dbReference>
<dbReference type="InterPro" id="IPR002915">
    <property type="entry name" value="DeoC/FbaB/LacD_aldolase"/>
</dbReference>
<dbReference type="HAMAP" id="MF_00114">
    <property type="entry name" value="DeoC_type1"/>
    <property type="match status" value="1"/>
</dbReference>
<keyword evidence="2 7" id="KW-0963">Cytoplasm</keyword>
<feature type="active site" description="Proton donor/acceptor" evidence="7">
    <location>
        <position position="180"/>
    </location>
</feature>
<gene>
    <name evidence="7 8" type="primary">deoC</name>
    <name evidence="8" type="ORF">HHU12_17625</name>
</gene>
<comment type="pathway">
    <text evidence="7">Carbohydrate degradation; 2-deoxy-D-ribose 1-phosphate degradation; D-glyceraldehyde 3-phosphate and acetaldehyde from 2-deoxy-alpha-D-ribose 1-phosphate: step 2/2.</text>
</comment>
<dbReference type="GO" id="GO:0009264">
    <property type="term" value="P:deoxyribonucleotide catabolic process"/>
    <property type="evidence" value="ECO:0007669"/>
    <property type="project" value="UniProtKB-UniRule"/>
</dbReference>
<protein>
    <recommendedName>
        <fullName evidence="7">Deoxyribose-phosphate aldolase</fullName>
        <shortName evidence="7">DERA</shortName>
        <ecNumber evidence="7">4.1.2.4</ecNumber>
    </recommendedName>
    <alternativeName>
        <fullName evidence="7">2-deoxy-D-ribose 5-phosphate aldolase</fullName>
    </alternativeName>
    <alternativeName>
        <fullName evidence="7">Phosphodeoxyriboaldolase</fullName>
        <shortName evidence="7">Deoxyriboaldolase</shortName>
    </alternativeName>
</protein>
<feature type="active site" description="Schiff-base intermediate with acetaldehyde" evidence="7">
    <location>
        <position position="151"/>
    </location>
</feature>
<evidence type="ECO:0000256" key="1">
    <source>
        <dbReference type="ARBA" id="ARBA00010936"/>
    </source>
</evidence>
<dbReference type="PANTHER" id="PTHR10889:SF1">
    <property type="entry name" value="DEOXYRIBOSE-PHOSPHATE ALDOLASE"/>
    <property type="match status" value="1"/>
</dbReference>
<name>A0A7X9RW71_9BACT</name>
<keyword evidence="9" id="KW-1185">Reference proteome</keyword>
<dbReference type="PIRSF" id="PIRSF001357">
    <property type="entry name" value="DeoC"/>
    <property type="match status" value="1"/>
</dbReference>